<sequence>MSPTRPSLPRLITDFSHDSPDQLIEAIASTLSISLEDILLFDSFTELGGDEEAAELRFRYQKRRHNGVPNTSRASDKMHPEIQRQVKLGRVLFLVFVQRKC</sequence>
<comment type="caution">
    <text evidence="1">The sequence shown here is derived from an EMBL/GenBank/DDBJ whole genome shotgun (WGS) entry which is preliminary data.</text>
</comment>
<evidence type="ECO:0000313" key="1">
    <source>
        <dbReference type="EMBL" id="KAG9503296.1"/>
    </source>
</evidence>
<dbReference type="EMBL" id="JAHBCI010000004">
    <property type="protein sequence ID" value="KAG9503296.1"/>
    <property type="molecule type" value="Genomic_DNA"/>
</dbReference>
<dbReference type="Proteomes" id="UP000827133">
    <property type="component" value="Unassembled WGS sequence"/>
</dbReference>
<proteinExistence type="predicted"/>
<keyword evidence="2" id="KW-1185">Reference proteome</keyword>
<dbReference type="GeneID" id="68313995"/>
<dbReference type="RefSeq" id="XP_044682296.1">
    <property type="nucleotide sequence ID" value="XM_044823805.1"/>
</dbReference>
<gene>
    <name evidence="1" type="ORF">J7337_006139</name>
</gene>
<protein>
    <submittedName>
        <fullName evidence="1">Uncharacterized protein</fullName>
    </submittedName>
</protein>
<dbReference type="KEGG" id="fmu:J7337_006139"/>
<organism evidence="1 2">
    <name type="scientific">Fusarium musae</name>
    <dbReference type="NCBI Taxonomy" id="1042133"/>
    <lineage>
        <taxon>Eukaryota</taxon>
        <taxon>Fungi</taxon>
        <taxon>Dikarya</taxon>
        <taxon>Ascomycota</taxon>
        <taxon>Pezizomycotina</taxon>
        <taxon>Sordariomycetes</taxon>
        <taxon>Hypocreomycetidae</taxon>
        <taxon>Hypocreales</taxon>
        <taxon>Nectriaceae</taxon>
        <taxon>Fusarium</taxon>
    </lineage>
</organism>
<name>A0A9P8DKC2_9HYPO</name>
<reference evidence="1" key="1">
    <citation type="journal article" date="2021" name="Mol. Plant Microbe Interact.">
        <title>Telomere to telomere genome assembly of Fusarium musae F31, causal agent of crown rot disease of banana.</title>
        <authorList>
            <person name="Degradi L."/>
            <person name="Tava V."/>
            <person name="Kunova A."/>
            <person name="Cortesi P."/>
            <person name="Saracchi M."/>
            <person name="Pasquali M."/>
        </authorList>
    </citation>
    <scope>NUCLEOTIDE SEQUENCE</scope>
    <source>
        <strain evidence="1">F31</strain>
    </source>
</reference>
<dbReference type="AlphaFoldDB" id="A0A9P8DKC2"/>
<evidence type="ECO:0000313" key="2">
    <source>
        <dbReference type="Proteomes" id="UP000827133"/>
    </source>
</evidence>
<accession>A0A9P8DKC2</accession>